<dbReference type="PANTHER" id="PTHR34047:SF10">
    <property type="entry name" value="GROUP II INTRON-ASSOCIATED OPEN READING FRAME"/>
    <property type="match status" value="1"/>
</dbReference>
<dbReference type="Pfam" id="PF08388">
    <property type="entry name" value="GIIM"/>
    <property type="match status" value="1"/>
</dbReference>
<feature type="domain" description="Reverse transcriptase" evidence="1">
    <location>
        <begin position="100"/>
        <end position="361"/>
    </location>
</feature>
<proteinExistence type="predicted"/>
<dbReference type="CDD" id="cd01651">
    <property type="entry name" value="RT_G2_intron"/>
    <property type="match status" value="1"/>
</dbReference>
<evidence type="ECO:0000313" key="2">
    <source>
        <dbReference type="EMBL" id="ALO20966.1"/>
    </source>
</evidence>
<dbReference type="Pfam" id="PF13655">
    <property type="entry name" value="RVT_N"/>
    <property type="match status" value="1"/>
</dbReference>
<dbReference type="AlphaFoldDB" id="A0A0S2IBN3"/>
<reference evidence="2" key="1">
    <citation type="journal article" date="2015" name="BMC Evol. Biol.">
        <title>Chloroplast phylogenomic analysis of chlorophyte green algae identifies a novel lineage sister to the Sphaeropleales (Chlorophyceae).</title>
        <authorList>
            <person name="Lemieux C."/>
            <person name="Vincent A.T."/>
            <person name="Labarre A."/>
            <person name="Otis C."/>
            <person name="Turmel M."/>
        </authorList>
    </citation>
    <scope>NUCLEOTIDE SEQUENCE</scope>
</reference>
<protein>
    <recommendedName>
        <fullName evidence="1">Reverse transcriptase domain-containing protein</fullName>
    </recommendedName>
</protein>
<organism evidence="2">
    <name type="scientific">Microglena monadina</name>
    <dbReference type="NCBI Taxonomy" id="47904"/>
    <lineage>
        <taxon>Eukaryota</taxon>
        <taxon>Viridiplantae</taxon>
        <taxon>Chlorophyta</taxon>
        <taxon>core chlorophytes</taxon>
        <taxon>Chlorophyceae</taxon>
        <taxon>CS clade</taxon>
        <taxon>Chlamydomonadales</taxon>
        <taxon>Chlamydomonadaceae</taxon>
        <taxon>Microglena</taxon>
    </lineage>
</organism>
<dbReference type="Pfam" id="PF00078">
    <property type="entry name" value="RVT_1"/>
    <property type="match status" value="1"/>
</dbReference>
<dbReference type="InterPro" id="IPR013597">
    <property type="entry name" value="Mat_intron_G2"/>
</dbReference>
<keyword evidence="2" id="KW-0150">Chloroplast</keyword>
<dbReference type="InterPro" id="IPR051083">
    <property type="entry name" value="GrpII_Intron_Splice-Mob/Def"/>
</dbReference>
<sequence>MPTNGVAEYRSKPKAMKMLVNRWQDINWATAKENVFKWQRIIYAASKKGDIKTVRKCQHRILESWEGKLLAIRRVTQENKGKKTADKVKSISPEKISLLALAKRLVFPTKASPLRKVWIPTPGTTEKRLLGIPTIKDRCLQALFKLALEPEWEAKFEHDSYGFRPGRNCHDAVSAIRSFIQKRPKYLLDADITKCFDRIDHQYLLNKIGMKGKYRTQLKYWLESGVLETDGFSETIMGTPLGGIISPLLANIALHGMEEFCKNLIRDIPVRGSTGKLVMPNRRLSMLGFIRYADDFVVIHPDLSIILLIKEKLPEYLTKIGLELSPSKTHISHTLEIDNETITKCPGLDGKPGFNFLGFYIRQYKTKHLSAKSPSSKKLGFRTLIIPNKEKRKEHQKDLHKIILKQGKHFNQDILIKKLNPVIRGWANYFGKSDANTCGYMSKMEYLMYLKLRKWAKRVYKTTGKGRAAFRKVGNRNWAFSKKNSVLVLQSQYSTPLNEYVKVAGEASPF</sequence>
<geneLocation type="chloroplast" evidence="2"/>
<dbReference type="InterPro" id="IPR000477">
    <property type="entry name" value="RT_dom"/>
</dbReference>
<gene>
    <name evidence="2" type="primary">orf510</name>
</gene>
<dbReference type="PANTHER" id="PTHR34047">
    <property type="entry name" value="NUCLEAR INTRON MATURASE 1, MITOCHONDRIAL-RELATED"/>
    <property type="match status" value="1"/>
</dbReference>
<name>A0A0S2IBN3_9CHLO</name>
<accession>A0A0S2IBN3</accession>
<dbReference type="InterPro" id="IPR043502">
    <property type="entry name" value="DNA/RNA_pol_sf"/>
</dbReference>
<dbReference type="PROSITE" id="PS50878">
    <property type="entry name" value="RT_POL"/>
    <property type="match status" value="1"/>
</dbReference>
<dbReference type="InterPro" id="IPR025960">
    <property type="entry name" value="RVT_N"/>
</dbReference>
<dbReference type="SUPFAM" id="SSF56672">
    <property type="entry name" value="DNA/RNA polymerases"/>
    <property type="match status" value="1"/>
</dbReference>
<evidence type="ECO:0000259" key="1">
    <source>
        <dbReference type="PROSITE" id="PS50878"/>
    </source>
</evidence>
<dbReference type="EMBL" id="KT624753">
    <property type="protein sequence ID" value="ALO20966.1"/>
    <property type="molecule type" value="Genomic_DNA"/>
</dbReference>
<keyword evidence="2" id="KW-0934">Plastid</keyword>